<keyword evidence="2" id="KW-0805">Transcription regulation</keyword>
<evidence type="ECO:0000313" key="6">
    <source>
        <dbReference type="EMBL" id="WXA95652.1"/>
    </source>
</evidence>
<comment type="similarity">
    <text evidence="1">Belongs to the LysR transcriptional regulatory family.</text>
</comment>
<dbReference type="CDD" id="cd05466">
    <property type="entry name" value="PBP2_LTTR_substrate"/>
    <property type="match status" value="1"/>
</dbReference>
<sequence>MDPLSQDQLQAFAAVARAGSFTRAAGVLHLSQPALSRRITALEERLETTLLVRGRAGAVLTEAGQRLLDFVEAQRALEEELVGDLAPSPTSYRGVVRIAGVSSLVPPVVLPALAPFLREHPAVQVEIHRELDRQVINAVVAGRIDFGISQNDSNMPSIVDVHLGDEEFVMVESRIHRVRRDVFLDVSPSDPTTELFLAAQPAHVRPRGRLTRSFLFDEPGILLGVELGLGRAVKPRHTVPRTASVRVDLNFVPQRKPVFLHYRRQGYYGRLHQAIRGLIEASVRERLAPTRENRKRGKR</sequence>
<protein>
    <submittedName>
        <fullName evidence="6">LysR family transcriptional regulator</fullName>
    </submittedName>
</protein>
<dbReference type="InterPro" id="IPR050176">
    <property type="entry name" value="LTTR"/>
</dbReference>
<evidence type="ECO:0000259" key="5">
    <source>
        <dbReference type="PROSITE" id="PS50931"/>
    </source>
</evidence>
<dbReference type="PRINTS" id="PR00039">
    <property type="entry name" value="HTHLYSR"/>
</dbReference>
<dbReference type="Pfam" id="PF00126">
    <property type="entry name" value="HTH_1"/>
    <property type="match status" value="1"/>
</dbReference>
<dbReference type="InterPro" id="IPR036388">
    <property type="entry name" value="WH-like_DNA-bd_sf"/>
</dbReference>
<dbReference type="SUPFAM" id="SSF53850">
    <property type="entry name" value="Periplasmic binding protein-like II"/>
    <property type="match status" value="1"/>
</dbReference>
<organism evidence="6 7">
    <name type="scientific">Pendulispora brunnea</name>
    <dbReference type="NCBI Taxonomy" id="2905690"/>
    <lineage>
        <taxon>Bacteria</taxon>
        <taxon>Pseudomonadati</taxon>
        <taxon>Myxococcota</taxon>
        <taxon>Myxococcia</taxon>
        <taxon>Myxococcales</taxon>
        <taxon>Sorangiineae</taxon>
        <taxon>Pendulisporaceae</taxon>
        <taxon>Pendulispora</taxon>
    </lineage>
</organism>
<dbReference type="PANTHER" id="PTHR30579">
    <property type="entry name" value="TRANSCRIPTIONAL REGULATOR"/>
    <property type="match status" value="1"/>
</dbReference>
<dbReference type="InterPro" id="IPR036390">
    <property type="entry name" value="WH_DNA-bd_sf"/>
</dbReference>
<dbReference type="InterPro" id="IPR005119">
    <property type="entry name" value="LysR_subst-bd"/>
</dbReference>
<keyword evidence="3" id="KW-0238">DNA-binding</keyword>
<dbReference type="SUPFAM" id="SSF46785">
    <property type="entry name" value="Winged helix' DNA-binding domain"/>
    <property type="match status" value="1"/>
</dbReference>
<evidence type="ECO:0000256" key="1">
    <source>
        <dbReference type="ARBA" id="ARBA00009437"/>
    </source>
</evidence>
<dbReference type="Proteomes" id="UP001379533">
    <property type="component" value="Chromosome"/>
</dbReference>
<accession>A0ABZ2KAF9</accession>
<name>A0ABZ2KAF9_9BACT</name>
<dbReference type="PANTHER" id="PTHR30579:SF2">
    <property type="entry name" value="HTH-TYPE TRANSCRIPTIONAL REGULATOR ARGP"/>
    <property type="match status" value="1"/>
</dbReference>
<evidence type="ECO:0000256" key="3">
    <source>
        <dbReference type="ARBA" id="ARBA00023125"/>
    </source>
</evidence>
<reference evidence="6 7" key="1">
    <citation type="submission" date="2021-12" db="EMBL/GenBank/DDBJ databases">
        <title>Discovery of the Pendulisporaceae a myxobacterial family with distinct sporulation behavior and unique specialized metabolism.</title>
        <authorList>
            <person name="Garcia R."/>
            <person name="Popoff A."/>
            <person name="Bader C.D."/>
            <person name="Loehr J."/>
            <person name="Walesch S."/>
            <person name="Walt C."/>
            <person name="Boldt J."/>
            <person name="Bunk B."/>
            <person name="Haeckl F.J.F.P.J."/>
            <person name="Gunesch A.P."/>
            <person name="Birkelbach J."/>
            <person name="Nuebel U."/>
            <person name="Pietschmann T."/>
            <person name="Bach T."/>
            <person name="Mueller R."/>
        </authorList>
    </citation>
    <scope>NUCLEOTIDE SEQUENCE [LARGE SCALE GENOMIC DNA]</scope>
    <source>
        <strain evidence="6 7">MSr12523</strain>
    </source>
</reference>
<evidence type="ECO:0000313" key="7">
    <source>
        <dbReference type="Proteomes" id="UP001379533"/>
    </source>
</evidence>
<dbReference type="RefSeq" id="WP_394846259.1">
    <property type="nucleotide sequence ID" value="NZ_CP089982.1"/>
</dbReference>
<evidence type="ECO:0000256" key="4">
    <source>
        <dbReference type="ARBA" id="ARBA00023163"/>
    </source>
</evidence>
<dbReference type="Gene3D" id="3.40.190.10">
    <property type="entry name" value="Periplasmic binding protein-like II"/>
    <property type="match status" value="2"/>
</dbReference>
<dbReference type="PROSITE" id="PS50931">
    <property type="entry name" value="HTH_LYSR"/>
    <property type="match status" value="1"/>
</dbReference>
<keyword evidence="7" id="KW-1185">Reference proteome</keyword>
<evidence type="ECO:0000256" key="2">
    <source>
        <dbReference type="ARBA" id="ARBA00023015"/>
    </source>
</evidence>
<proteinExistence type="inferred from homology"/>
<dbReference type="Gene3D" id="1.10.10.10">
    <property type="entry name" value="Winged helix-like DNA-binding domain superfamily/Winged helix DNA-binding domain"/>
    <property type="match status" value="1"/>
</dbReference>
<gene>
    <name evidence="6" type="ORF">LZC95_02195</name>
</gene>
<dbReference type="Pfam" id="PF03466">
    <property type="entry name" value="LysR_substrate"/>
    <property type="match status" value="1"/>
</dbReference>
<feature type="domain" description="HTH lysR-type" evidence="5">
    <location>
        <begin position="1"/>
        <end position="61"/>
    </location>
</feature>
<dbReference type="EMBL" id="CP089982">
    <property type="protein sequence ID" value="WXA95652.1"/>
    <property type="molecule type" value="Genomic_DNA"/>
</dbReference>
<keyword evidence="4" id="KW-0804">Transcription</keyword>
<dbReference type="InterPro" id="IPR000847">
    <property type="entry name" value="LysR_HTH_N"/>
</dbReference>